<dbReference type="RefSeq" id="WP_075978337.1">
    <property type="nucleotide sequence ID" value="NZ_MKQR01000028.1"/>
</dbReference>
<evidence type="ECO:0000313" key="2">
    <source>
        <dbReference type="Proteomes" id="UP000186040"/>
    </source>
</evidence>
<accession>A0A1Q9LDM1</accession>
<dbReference type="STRING" id="1193682.BJP25_03925"/>
<organism evidence="1 2">
    <name type="scientific">Actinokineospora bangkokensis</name>
    <dbReference type="NCBI Taxonomy" id="1193682"/>
    <lineage>
        <taxon>Bacteria</taxon>
        <taxon>Bacillati</taxon>
        <taxon>Actinomycetota</taxon>
        <taxon>Actinomycetes</taxon>
        <taxon>Pseudonocardiales</taxon>
        <taxon>Pseudonocardiaceae</taxon>
        <taxon>Actinokineospora</taxon>
    </lineage>
</organism>
<name>A0A1Q9LDM1_9PSEU</name>
<dbReference type="SUPFAM" id="SSF110849">
    <property type="entry name" value="ParB/Sulfiredoxin"/>
    <property type="match status" value="1"/>
</dbReference>
<dbReference type="OrthoDB" id="1100724at2"/>
<gene>
    <name evidence="1" type="ORF">BJP25_03925</name>
</gene>
<evidence type="ECO:0000313" key="1">
    <source>
        <dbReference type="EMBL" id="OLR90131.1"/>
    </source>
</evidence>
<reference evidence="1 2" key="1">
    <citation type="submission" date="2016-10" db="EMBL/GenBank/DDBJ databases">
        <title>The Draft Genome Sequence of Actinokineospora bangkokensis 44EHWT reveals the biosynthetic pathway of antifungal compounds Thailandins with unusual extender unit butylmalonyl-CoA.</title>
        <authorList>
            <person name="Greule A."/>
            <person name="Intra B."/>
            <person name="Flemming S."/>
            <person name="Rommel M.G."/>
            <person name="Panbangred W."/>
            <person name="Bechthold A."/>
        </authorList>
    </citation>
    <scope>NUCLEOTIDE SEQUENCE [LARGE SCALE GENOMIC DNA]</scope>
    <source>
        <strain evidence="1 2">44EHW</strain>
    </source>
</reference>
<dbReference type="Proteomes" id="UP000186040">
    <property type="component" value="Unassembled WGS sequence"/>
</dbReference>
<comment type="caution">
    <text evidence="1">The sequence shown here is derived from an EMBL/GenBank/DDBJ whole genome shotgun (WGS) entry which is preliminary data.</text>
</comment>
<dbReference type="EMBL" id="MKQR01000028">
    <property type="protein sequence ID" value="OLR90131.1"/>
    <property type="molecule type" value="Genomic_DNA"/>
</dbReference>
<proteinExistence type="predicted"/>
<sequence>MAKDTGFPAADAENDFLRMRRRQVLSRLGAWLRREPDDVNIMLPFDEVVSALGKVGERRLGLQVIPLDSVIGSVDRTRDFDRRFRPTSGMSRQRWERLAVAQRRGEAVPPIEVYRIGDLHFVVDGHHRVSVAHALGLSTIDAYVTEIVTRISAQGIQYRGDLLVKDFRRIFLDRVPLEGEARAAIHLTDGWDYAELSEAVEAWGYRLMQDERTFLDRPTVARRWYEEEFIPVVTMVRQAGLITTETEAEAYLWVICERYRLIRSHTWNDEVLANLRAPGPQAPGRRGFAG</sequence>
<dbReference type="InterPro" id="IPR036086">
    <property type="entry name" value="ParB/Sulfiredoxin_sf"/>
</dbReference>
<dbReference type="Gene3D" id="3.90.1530.10">
    <property type="entry name" value="Conserved hypothetical protein from pyrococcus furiosus pfu- 392566-001, ParB domain"/>
    <property type="match status" value="1"/>
</dbReference>
<dbReference type="AlphaFoldDB" id="A0A1Q9LDM1"/>
<keyword evidence="2" id="KW-1185">Reference proteome</keyword>
<protein>
    <submittedName>
        <fullName evidence="1">Chromosome partitioning protein ParB</fullName>
    </submittedName>
</protein>